<dbReference type="PROSITE" id="PS50198">
    <property type="entry name" value="PPIC_PPIASE_2"/>
    <property type="match status" value="1"/>
</dbReference>
<evidence type="ECO:0000256" key="2">
    <source>
        <dbReference type="ARBA" id="ARBA00013194"/>
    </source>
</evidence>
<dbReference type="Proteomes" id="UP001519273">
    <property type="component" value="Unassembled WGS sequence"/>
</dbReference>
<dbReference type="InterPro" id="IPR046357">
    <property type="entry name" value="PPIase_dom_sf"/>
</dbReference>
<dbReference type="Gene3D" id="1.10.4030.10">
    <property type="entry name" value="Porin chaperone SurA, peptide-binding domain"/>
    <property type="match status" value="1"/>
</dbReference>
<dbReference type="SUPFAM" id="SSF54534">
    <property type="entry name" value="FKBP-like"/>
    <property type="match status" value="1"/>
</dbReference>
<proteinExistence type="predicted"/>
<keyword evidence="3" id="KW-0732">Signal</keyword>
<dbReference type="PANTHER" id="PTHR47245:SF1">
    <property type="entry name" value="FOLDASE PROTEIN PRSA"/>
    <property type="match status" value="1"/>
</dbReference>
<keyword evidence="4 6" id="KW-0697">Rotamase</keyword>
<dbReference type="RefSeq" id="WP_209852990.1">
    <property type="nucleotide sequence ID" value="NZ_CBCRVE010000015.1"/>
</dbReference>
<gene>
    <name evidence="9" type="ORF">J2Z20_003386</name>
</gene>
<evidence type="ECO:0000256" key="7">
    <source>
        <dbReference type="SAM" id="Phobius"/>
    </source>
</evidence>
<organism evidence="9 10">
    <name type="scientific">Paenibacillus sediminis</name>
    <dbReference type="NCBI Taxonomy" id="664909"/>
    <lineage>
        <taxon>Bacteria</taxon>
        <taxon>Bacillati</taxon>
        <taxon>Bacillota</taxon>
        <taxon>Bacilli</taxon>
        <taxon>Bacillales</taxon>
        <taxon>Paenibacillaceae</taxon>
        <taxon>Paenibacillus</taxon>
    </lineage>
</organism>
<dbReference type="InterPro" id="IPR023058">
    <property type="entry name" value="PPIase_PpiC_CS"/>
</dbReference>
<keyword evidence="7" id="KW-0812">Transmembrane</keyword>
<evidence type="ECO:0000256" key="1">
    <source>
        <dbReference type="ARBA" id="ARBA00000971"/>
    </source>
</evidence>
<keyword evidence="7" id="KW-1133">Transmembrane helix</keyword>
<dbReference type="GO" id="GO:0003755">
    <property type="term" value="F:peptidyl-prolyl cis-trans isomerase activity"/>
    <property type="evidence" value="ECO:0007669"/>
    <property type="project" value="UniProtKB-EC"/>
</dbReference>
<dbReference type="Pfam" id="PF00639">
    <property type="entry name" value="Rotamase"/>
    <property type="match status" value="1"/>
</dbReference>
<evidence type="ECO:0000259" key="8">
    <source>
        <dbReference type="PROSITE" id="PS50198"/>
    </source>
</evidence>
<dbReference type="PROSITE" id="PS01096">
    <property type="entry name" value="PPIC_PPIASE_1"/>
    <property type="match status" value="1"/>
</dbReference>
<dbReference type="EC" id="5.2.1.8" evidence="2"/>
<dbReference type="InterPro" id="IPR050245">
    <property type="entry name" value="PrsA_foldase"/>
</dbReference>
<dbReference type="EMBL" id="JAGGKP010000015">
    <property type="protein sequence ID" value="MBP1938464.1"/>
    <property type="molecule type" value="Genomic_DNA"/>
</dbReference>
<evidence type="ECO:0000256" key="4">
    <source>
        <dbReference type="ARBA" id="ARBA00023110"/>
    </source>
</evidence>
<feature type="transmembrane region" description="Helical" evidence="7">
    <location>
        <begin position="7"/>
        <end position="25"/>
    </location>
</feature>
<comment type="caution">
    <text evidence="9">The sequence shown here is derived from an EMBL/GenBank/DDBJ whole genome shotgun (WGS) entry which is preliminary data.</text>
</comment>
<evidence type="ECO:0000256" key="5">
    <source>
        <dbReference type="ARBA" id="ARBA00023235"/>
    </source>
</evidence>
<evidence type="ECO:0000313" key="10">
    <source>
        <dbReference type="Proteomes" id="UP001519273"/>
    </source>
</evidence>
<protein>
    <recommendedName>
        <fullName evidence="2">peptidylprolyl isomerase</fullName>
        <ecNumber evidence="2">5.2.1.8</ecNumber>
    </recommendedName>
</protein>
<dbReference type="Gene3D" id="3.10.50.40">
    <property type="match status" value="1"/>
</dbReference>
<dbReference type="InterPro" id="IPR000297">
    <property type="entry name" value="PPIase_PpiC"/>
</dbReference>
<keyword evidence="7" id="KW-0472">Membrane</keyword>
<keyword evidence="10" id="KW-1185">Reference proteome</keyword>
<feature type="domain" description="PpiC" evidence="8">
    <location>
        <begin position="172"/>
        <end position="264"/>
    </location>
</feature>
<keyword evidence="5 6" id="KW-0413">Isomerase</keyword>
<name>A0ABS4H7F9_9BACL</name>
<evidence type="ECO:0000256" key="6">
    <source>
        <dbReference type="PROSITE-ProRule" id="PRU00278"/>
    </source>
</evidence>
<reference evidence="9 10" key="1">
    <citation type="submission" date="2021-03" db="EMBL/GenBank/DDBJ databases">
        <title>Genomic Encyclopedia of Type Strains, Phase IV (KMG-IV): sequencing the most valuable type-strain genomes for metagenomic binning, comparative biology and taxonomic classification.</title>
        <authorList>
            <person name="Goeker M."/>
        </authorList>
    </citation>
    <scope>NUCLEOTIDE SEQUENCE [LARGE SCALE GENOMIC DNA]</scope>
    <source>
        <strain evidence="9 10">DSM 23491</strain>
    </source>
</reference>
<dbReference type="SUPFAM" id="SSF109998">
    <property type="entry name" value="Triger factor/SurA peptide-binding domain-like"/>
    <property type="match status" value="1"/>
</dbReference>
<dbReference type="InterPro" id="IPR027304">
    <property type="entry name" value="Trigger_fact/SurA_dom_sf"/>
</dbReference>
<accession>A0ABS4H7F9</accession>
<comment type="catalytic activity">
    <reaction evidence="1">
        <text>[protein]-peptidylproline (omega=180) = [protein]-peptidylproline (omega=0)</text>
        <dbReference type="Rhea" id="RHEA:16237"/>
        <dbReference type="Rhea" id="RHEA-COMP:10747"/>
        <dbReference type="Rhea" id="RHEA-COMP:10748"/>
        <dbReference type="ChEBI" id="CHEBI:83833"/>
        <dbReference type="ChEBI" id="CHEBI:83834"/>
        <dbReference type="EC" id="5.2.1.8"/>
    </reaction>
</comment>
<dbReference type="PANTHER" id="PTHR47245">
    <property type="entry name" value="PEPTIDYLPROLYL ISOMERASE"/>
    <property type="match status" value="1"/>
</dbReference>
<sequence length="314" mass="35021">MTRQEKRLWAAVIVLFVCVVVMVSIDFIRKPMQTAGAGAGVATTGWSKPVAFIDGKSISEEEWVEALKQRYGHDVLIDMLNHKAVYAEAKRLNIHVTAEEVRQELDRLMSGYPSEQDYYEEMQNELGLSRAEVAAQTEYQLLLDKIATNGIKVSDSEIDRYLKDHADDFKAKKTMNIAMIKVREESEAESILQQLANGADFGKLASQYSIDEFSNEQGGKLGEIEEDDPFVPSPILKAAEKLDVGGIEGPIRLEDGFAVIQLQGIHISNPGTEDEIRAAVRKQLAMDKAISESELEEQLRNKFQATIVDDTPKS</sequence>
<evidence type="ECO:0000313" key="9">
    <source>
        <dbReference type="EMBL" id="MBP1938464.1"/>
    </source>
</evidence>
<evidence type="ECO:0000256" key="3">
    <source>
        <dbReference type="ARBA" id="ARBA00022729"/>
    </source>
</evidence>